<reference evidence="1 2" key="1">
    <citation type="submission" date="2019-10" db="EMBL/GenBank/DDBJ databases">
        <title>Glaciimonas soli sp. nov., a psychrophilic bacterium isolated from the forest soil of a high elevation mountain in Taiwan.</title>
        <authorList>
            <person name="Wang L.-T."/>
            <person name="Shieh W.Y."/>
        </authorList>
    </citation>
    <scope>NUCLEOTIDE SEQUENCE [LARGE SCALE GENOMIC DNA]</scope>
    <source>
        <strain evidence="1 2">GS1</strain>
    </source>
</reference>
<keyword evidence="2" id="KW-1185">Reference proteome</keyword>
<evidence type="ECO:0000313" key="1">
    <source>
        <dbReference type="EMBL" id="MQR00509.1"/>
    </source>
</evidence>
<dbReference type="AlphaFoldDB" id="A0A843YKY1"/>
<proteinExistence type="predicted"/>
<evidence type="ECO:0008006" key="3">
    <source>
        <dbReference type="Google" id="ProtNLM"/>
    </source>
</evidence>
<accession>A0A843YKY1</accession>
<dbReference type="EMBL" id="WINI01000003">
    <property type="protein sequence ID" value="MQR00509.1"/>
    <property type="molecule type" value="Genomic_DNA"/>
</dbReference>
<gene>
    <name evidence="1" type="ORF">GEV47_07420</name>
</gene>
<organism evidence="1 2">
    <name type="scientific">Glaciimonas soli</name>
    <dbReference type="NCBI Taxonomy" id="2590999"/>
    <lineage>
        <taxon>Bacteria</taxon>
        <taxon>Pseudomonadati</taxon>
        <taxon>Pseudomonadota</taxon>
        <taxon>Betaproteobacteria</taxon>
        <taxon>Burkholderiales</taxon>
        <taxon>Oxalobacteraceae</taxon>
        <taxon>Glaciimonas</taxon>
    </lineage>
</organism>
<dbReference type="Proteomes" id="UP000451565">
    <property type="component" value="Unassembled WGS sequence"/>
</dbReference>
<dbReference type="OrthoDB" id="5464833at2"/>
<dbReference type="RefSeq" id="WP_153234096.1">
    <property type="nucleotide sequence ID" value="NZ_WINI01000003.1"/>
</dbReference>
<comment type="caution">
    <text evidence="1">The sequence shown here is derived from an EMBL/GenBank/DDBJ whole genome shotgun (WGS) entry which is preliminary data.</text>
</comment>
<protein>
    <recommendedName>
        <fullName evidence="3">DUF2867 domain-containing protein</fullName>
    </recommendedName>
</protein>
<name>A0A843YKY1_9BURK</name>
<sequence length="183" mass="21288">MVLFDKYLHKYDFSERHHLEINASSDQIMQAVAAYDPKDDAFFRKMIALRELPLRFVGWVTRKQASQTPFGLHNFQLLERTTKERVYGLIGRFWQADYGLVTIADGEAFLRFNEPGVAKLALGYIAVESINGKTVLTTETRVHCPDRGSYLRFAPYWYAIRPVSGWIRRRMLHSIKRLSETVV</sequence>
<evidence type="ECO:0000313" key="2">
    <source>
        <dbReference type="Proteomes" id="UP000451565"/>
    </source>
</evidence>